<dbReference type="InterPro" id="IPR005467">
    <property type="entry name" value="His_kinase_dom"/>
</dbReference>
<dbReference type="SMART" id="SM00387">
    <property type="entry name" value="HATPase_c"/>
    <property type="match status" value="1"/>
</dbReference>
<keyword evidence="6" id="KW-0812">Transmembrane</keyword>
<reference key="2">
    <citation type="submission" date="2011-04" db="EMBL/GenBank/DDBJ databases">
        <title>Complete sequence of chromosome of Haliscomenobacter hydrossis DSM 1100.</title>
        <authorList>
            <consortium name="US DOE Joint Genome Institute (JGI-PGF)"/>
            <person name="Lucas S."/>
            <person name="Han J."/>
            <person name="Lapidus A."/>
            <person name="Bruce D."/>
            <person name="Goodwin L."/>
            <person name="Pitluck S."/>
            <person name="Peters L."/>
            <person name="Kyrpides N."/>
            <person name="Mavromatis K."/>
            <person name="Ivanova N."/>
            <person name="Ovchinnikova G."/>
            <person name="Pagani I."/>
            <person name="Daligault H."/>
            <person name="Detter J.C."/>
            <person name="Han C."/>
            <person name="Land M."/>
            <person name="Hauser L."/>
            <person name="Markowitz V."/>
            <person name="Cheng J.-F."/>
            <person name="Hugenholtz P."/>
            <person name="Woyke T."/>
            <person name="Wu D."/>
            <person name="Verbarg S."/>
            <person name="Frueling A."/>
            <person name="Brambilla E."/>
            <person name="Klenk H.-P."/>
            <person name="Eisen J.A."/>
        </authorList>
    </citation>
    <scope>NUCLEOTIDE SEQUENCE</scope>
    <source>
        <strain>DSM 1100</strain>
    </source>
</reference>
<dbReference type="KEGG" id="hhy:Halhy_0310"/>
<dbReference type="HOGENOM" id="CLU_026375_0_0_10"/>
<keyword evidence="6" id="KW-1133">Transmembrane helix</keyword>
<dbReference type="EC" id="2.7.13.3" evidence="2"/>
<evidence type="ECO:0000313" key="9">
    <source>
        <dbReference type="Proteomes" id="UP000008461"/>
    </source>
</evidence>
<accession>F4KW24</accession>
<keyword evidence="6" id="KW-0472">Membrane</keyword>
<keyword evidence="5 8" id="KW-0418">Kinase</keyword>
<dbReference type="InterPro" id="IPR036890">
    <property type="entry name" value="HATPase_C_sf"/>
</dbReference>
<gene>
    <name evidence="8" type="ordered locus">Halhy_0310</name>
</gene>
<dbReference type="Pfam" id="PF02518">
    <property type="entry name" value="HATPase_c"/>
    <property type="match status" value="1"/>
</dbReference>
<dbReference type="CDD" id="cd00075">
    <property type="entry name" value="HATPase"/>
    <property type="match status" value="1"/>
</dbReference>
<dbReference type="STRING" id="760192.Halhy_0310"/>
<feature type="transmembrane region" description="Helical" evidence="6">
    <location>
        <begin position="224"/>
        <end position="245"/>
    </location>
</feature>
<dbReference type="InterPro" id="IPR004358">
    <property type="entry name" value="Sig_transdc_His_kin-like_C"/>
</dbReference>
<keyword evidence="4" id="KW-0808">Transferase</keyword>
<dbReference type="Proteomes" id="UP000008461">
    <property type="component" value="Chromosome"/>
</dbReference>
<dbReference type="InterPro" id="IPR036097">
    <property type="entry name" value="HisK_dim/P_sf"/>
</dbReference>
<dbReference type="SMART" id="SM00388">
    <property type="entry name" value="HisKA"/>
    <property type="match status" value="1"/>
</dbReference>
<dbReference type="eggNOG" id="COG2205">
    <property type="taxonomic scope" value="Bacteria"/>
</dbReference>
<comment type="catalytic activity">
    <reaction evidence="1">
        <text>ATP + protein L-histidine = ADP + protein N-phospho-L-histidine.</text>
        <dbReference type="EC" id="2.7.13.3"/>
    </reaction>
</comment>
<dbReference type="SUPFAM" id="SSF47384">
    <property type="entry name" value="Homodimeric domain of signal transducing histidine kinase"/>
    <property type="match status" value="1"/>
</dbReference>
<evidence type="ECO:0000256" key="2">
    <source>
        <dbReference type="ARBA" id="ARBA00012438"/>
    </source>
</evidence>
<evidence type="ECO:0000256" key="3">
    <source>
        <dbReference type="ARBA" id="ARBA00022553"/>
    </source>
</evidence>
<evidence type="ECO:0000256" key="1">
    <source>
        <dbReference type="ARBA" id="ARBA00000085"/>
    </source>
</evidence>
<dbReference type="CDD" id="cd00082">
    <property type="entry name" value="HisKA"/>
    <property type="match status" value="1"/>
</dbReference>
<keyword evidence="9" id="KW-1185">Reference proteome</keyword>
<keyword evidence="3" id="KW-0597">Phosphoprotein</keyword>
<dbReference type="GO" id="GO:0000155">
    <property type="term" value="F:phosphorelay sensor kinase activity"/>
    <property type="evidence" value="ECO:0007669"/>
    <property type="project" value="InterPro"/>
</dbReference>
<evidence type="ECO:0000256" key="5">
    <source>
        <dbReference type="ARBA" id="ARBA00022777"/>
    </source>
</evidence>
<dbReference type="Gene3D" id="3.30.565.10">
    <property type="entry name" value="Histidine kinase-like ATPase, C-terminal domain"/>
    <property type="match status" value="1"/>
</dbReference>
<reference evidence="8 9" key="1">
    <citation type="journal article" date="2011" name="Stand. Genomic Sci.">
        <title>Complete genome sequence of Haliscomenobacter hydrossis type strain (O).</title>
        <authorList>
            <consortium name="US DOE Joint Genome Institute (JGI-PGF)"/>
            <person name="Daligault H."/>
            <person name="Lapidus A."/>
            <person name="Zeytun A."/>
            <person name="Nolan M."/>
            <person name="Lucas S."/>
            <person name="Del Rio T.G."/>
            <person name="Tice H."/>
            <person name="Cheng J.F."/>
            <person name="Tapia R."/>
            <person name="Han C."/>
            <person name="Goodwin L."/>
            <person name="Pitluck S."/>
            <person name="Liolios K."/>
            <person name="Pagani I."/>
            <person name="Ivanova N."/>
            <person name="Huntemann M."/>
            <person name="Mavromatis K."/>
            <person name="Mikhailova N."/>
            <person name="Pati A."/>
            <person name="Chen A."/>
            <person name="Palaniappan K."/>
            <person name="Land M."/>
            <person name="Hauser L."/>
            <person name="Brambilla E.M."/>
            <person name="Rohde M."/>
            <person name="Verbarg S."/>
            <person name="Goker M."/>
            <person name="Bristow J."/>
            <person name="Eisen J.A."/>
            <person name="Markowitz V."/>
            <person name="Hugenholtz P."/>
            <person name="Kyrpides N.C."/>
            <person name="Klenk H.P."/>
            <person name="Woyke T."/>
        </authorList>
    </citation>
    <scope>NUCLEOTIDE SEQUENCE [LARGE SCALE GENOMIC DNA]</scope>
    <source>
        <strain evidence="9">ATCC 27775 / DSM 1100 / LMG 10767 / O</strain>
    </source>
</reference>
<feature type="domain" description="Histidine kinase" evidence="7">
    <location>
        <begin position="261"/>
        <end position="480"/>
    </location>
</feature>
<proteinExistence type="predicted"/>
<dbReference type="EMBL" id="CP002691">
    <property type="protein sequence ID" value="AEE48222.1"/>
    <property type="molecule type" value="Genomic_DNA"/>
</dbReference>
<dbReference type="PANTHER" id="PTHR43547:SF2">
    <property type="entry name" value="HYBRID SIGNAL TRANSDUCTION HISTIDINE KINASE C"/>
    <property type="match status" value="1"/>
</dbReference>
<evidence type="ECO:0000256" key="6">
    <source>
        <dbReference type="SAM" id="Phobius"/>
    </source>
</evidence>
<dbReference type="Gene3D" id="1.10.287.130">
    <property type="match status" value="1"/>
</dbReference>
<evidence type="ECO:0000259" key="7">
    <source>
        <dbReference type="PROSITE" id="PS50109"/>
    </source>
</evidence>
<dbReference type="PROSITE" id="PS50109">
    <property type="entry name" value="HIS_KIN"/>
    <property type="match status" value="1"/>
</dbReference>
<dbReference type="PANTHER" id="PTHR43547">
    <property type="entry name" value="TWO-COMPONENT HISTIDINE KINASE"/>
    <property type="match status" value="1"/>
</dbReference>
<name>F4KW24_HALH1</name>
<dbReference type="InterPro" id="IPR003594">
    <property type="entry name" value="HATPase_dom"/>
</dbReference>
<dbReference type="FunFam" id="3.30.565.10:FF:000006">
    <property type="entry name" value="Sensor histidine kinase WalK"/>
    <property type="match status" value="1"/>
</dbReference>
<dbReference type="PRINTS" id="PR00344">
    <property type="entry name" value="BCTRLSENSOR"/>
</dbReference>
<evidence type="ECO:0000313" key="8">
    <source>
        <dbReference type="EMBL" id="AEE48222.1"/>
    </source>
</evidence>
<organism evidence="8 9">
    <name type="scientific">Haliscomenobacter hydrossis (strain ATCC 27775 / DSM 1100 / LMG 10767 / O)</name>
    <dbReference type="NCBI Taxonomy" id="760192"/>
    <lineage>
        <taxon>Bacteria</taxon>
        <taxon>Pseudomonadati</taxon>
        <taxon>Bacteroidota</taxon>
        <taxon>Saprospiria</taxon>
        <taxon>Saprospirales</taxon>
        <taxon>Haliscomenobacteraceae</taxon>
        <taxon>Haliscomenobacter</taxon>
    </lineage>
</organism>
<dbReference type="SUPFAM" id="SSF55874">
    <property type="entry name" value="ATPase domain of HSP90 chaperone/DNA topoisomerase II/histidine kinase"/>
    <property type="match status" value="1"/>
</dbReference>
<dbReference type="Pfam" id="PF00512">
    <property type="entry name" value="HisKA"/>
    <property type="match status" value="1"/>
</dbReference>
<protein>
    <recommendedName>
        <fullName evidence="2">histidine kinase</fullName>
        <ecNumber evidence="2">2.7.13.3</ecNumber>
    </recommendedName>
</protein>
<dbReference type="AlphaFoldDB" id="F4KW24"/>
<sequence length="481" mass="55798">MGGSLLLLAVFQIYWLNKVYQEQEDLLRHQSENVFIQTVRDLQDSLIQRKIVFMEEDPKRSIKQVIPPNFQFEPKTPPSSRPSTMVVVRMDSVTFVHRDTHPEKRPINFYLRRQPKDDRIRRSFGLRRGIGLALSKIPKGTDAMFELSDDTIPKDQLIQRYQNQLKKNDLPLAFSVTKIDSLPDEMSKEGIVHFAPAGIPPFQFYRLAMEDYQWFLLKRMTPQMIFGLFLLLFTGLTFWVIFRSLRQQQQLTRLKNDFISNITHELKTPIATVSVALEALKDFNALNNPQRTREYIDISQHEMQRLSMLVDRVLKMSMFESQTLQIQREPLNLKSAIQKILESLSLQFEKQRAKVSFTTEGNDFQLNADPIHLTNVVYNLLDNALKYSKEEPKIDIALTEHNGTLTFSVKDQGIGIPKEYQGKVFDQFFRVPHGDKHNVKGYGLGLSYVAGVIQQHGGQIMLDSEPDKGTRFTVFLPRYNN</sequence>
<dbReference type="InterPro" id="IPR003661">
    <property type="entry name" value="HisK_dim/P_dom"/>
</dbReference>
<evidence type="ECO:0000256" key="4">
    <source>
        <dbReference type="ARBA" id="ARBA00022679"/>
    </source>
</evidence>